<organism evidence="3 4">
    <name type="scientific">Gemmata algarum</name>
    <dbReference type="NCBI Taxonomy" id="2975278"/>
    <lineage>
        <taxon>Bacteria</taxon>
        <taxon>Pseudomonadati</taxon>
        <taxon>Planctomycetota</taxon>
        <taxon>Planctomycetia</taxon>
        <taxon>Gemmatales</taxon>
        <taxon>Gemmataceae</taxon>
        <taxon>Gemmata</taxon>
    </lineage>
</organism>
<evidence type="ECO:0000256" key="1">
    <source>
        <dbReference type="SAM" id="MobiDB-lite"/>
    </source>
</evidence>
<sequence>MPIIFDCGCGKTLRVPDQHAGKHVKCPACNGVAAVPAAEPEPTFEIVDDTAAPPAPSPKVRGKPVPARVDDDDDDDRRGYGVSKSRYEDDEEERPRPRKKKQKIKAARSFPREDYGHSENTNSTSAIREIIGGVIAILFGGALVAFAWSRDRISIFGIVLVISGVIALLKGLAGGSGDA</sequence>
<name>A0ABU5F391_9BACT</name>
<feature type="transmembrane region" description="Helical" evidence="2">
    <location>
        <begin position="130"/>
        <end position="148"/>
    </location>
</feature>
<keyword evidence="4" id="KW-1185">Reference proteome</keyword>
<feature type="region of interest" description="Disordered" evidence="1">
    <location>
        <begin position="40"/>
        <end position="120"/>
    </location>
</feature>
<evidence type="ECO:0000313" key="4">
    <source>
        <dbReference type="Proteomes" id="UP001272242"/>
    </source>
</evidence>
<feature type="transmembrane region" description="Helical" evidence="2">
    <location>
        <begin position="155"/>
        <end position="173"/>
    </location>
</feature>
<evidence type="ECO:0000313" key="3">
    <source>
        <dbReference type="EMBL" id="MDY3561871.1"/>
    </source>
</evidence>
<reference evidence="4" key="1">
    <citation type="journal article" date="2023" name="Mar. Drugs">
        <title>Gemmata algarum, a Novel Planctomycete Isolated from an Algal Mat, Displays Antimicrobial Activity.</title>
        <authorList>
            <person name="Kumar G."/>
            <person name="Kallscheuer N."/>
            <person name="Kashif M."/>
            <person name="Ahamad S."/>
            <person name="Jagadeeshwari U."/>
            <person name="Pannikurungottu S."/>
            <person name="Haufschild T."/>
            <person name="Kabuu M."/>
            <person name="Sasikala C."/>
            <person name="Jogler C."/>
            <person name="Ramana C."/>
        </authorList>
    </citation>
    <scope>NUCLEOTIDE SEQUENCE [LARGE SCALE GENOMIC DNA]</scope>
    <source>
        <strain evidence="4">JC673</strain>
    </source>
</reference>
<protein>
    <submittedName>
        <fullName evidence="3">DUF308 domain-containing protein</fullName>
    </submittedName>
</protein>
<accession>A0ABU5F391</accession>
<proteinExistence type="predicted"/>
<gene>
    <name evidence="3" type="ORF">R5W23_003299</name>
</gene>
<dbReference type="RefSeq" id="WP_320688217.1">
    <property type="nucleotide sequence ID" value="NZ_JAXBLV010000201.1"/>
</dbReference>
<feature type="compositionally biased region" description="Basic residues" evidence="1">
    <location>
        <begin position="96"/>
        <end position="106"/>
    </location>
</feature>
<dbReference type="EMBL" id="JAXBLV010000201">
    <property type="protein sequence ID" value="MDY3561871.1"/>
    <property type="molecule type" value="Genomic_DNA"/>
</dbReference>
<comment type="caution">
    <text evidence="3">The sequence shown here is derived from an EMBL/GenBank/DDBJ whole genome shotgun (WGS) entry which is preliminary data.</text>
</comment>
<evidence type="ECO:0000256" key="2">
    <source>
        <dbReference type="SAM" id="Phobius"/>
    </source>
</evidence>
<keyword evidence="2" id="KW-1133">Transmembrane helix</keyword>
<keyword evidence="2" id="KW-0812">Transmembrane</keyword>
<dbReference type="Proteomes" id="UP001272242">
    <property type="component" value="Unassembled WGS sequence"/>
</dbReference>
<keyword evidence="2" id="KW-0472">Membrane</keyword>